<dbReference type="GO" id="GO:0042910">
    <property type="term" value="F:xenobiotic transmembrane transporter activity"/>
    <property type="evidence" value="ECO:0007669"/>
    <property type="project" value="TreeGrafter"/>
</dbReference>
<keyword evidence="3" id="KW-1185">Reference proteome</keyword>
<dbReference type="STRING" id="1080227.A8L45_02965"/>
<feature type="transmembrane region" description="Helical" evidence="1">
    <location>
        <begin position="334"/>
        <end position="353"/>
    </location>
</feature>
<feature type="transmembrane region" description="Helical" evidence="1">
    <location>
        <begin position="527"/>
        <end position="549"/>
    </location>
</feature>
<feature type="transmembrane region" description="Helical" evidence="1">
    <location>
        <begin position="386"/>
        <end position="410"/>
    </location>
</feature>
<dbReference type="OrthoDB" id="5287122at2"/>
<dbReference type="Gene3D" id="3.30.70.1320">
    <property type="entry name" value="Multidrug efflux transporter AcrB pore domain like"/>
    <property type="match status" value="1"/>
</dbReference>
<feature type="transmembrane region" description="Helical" evidence="1">
    <location>
        <begin position="20"/>
        <end position="38"/>
    </location>
</feature>
<keyword evidence="1" id="KW-0472">Membrane</keyword>
<dbReference type="AlphaFoldDB" id="A0A1C3EQT4"/>
<feature type="transmembrane region" description="Helical" evidence="1">
    <location>
        <begin position="863"/>
        <end position="881"/>
    </location>
</feature>
<dbReference type="Proteomes" id="UP000094936">
    <property type="component" value="Unassembled WGS sequence"/>
</dbReference>
<dbReference type="RefSeq" id="WP_068899075.1">
    <property type="nucleotide sequence ID" value="NZ_JBHUIF010000020.1"/>
</dbReference>
<name>A0A1C3EQT4_9GAMM</name>
<feature type="transmembrane region" description="Helical" evidence="1">
    <location>
        <begin position="991"/>
        <end position="1017"/>
    </location>
</feature>
<dbReference type="PANTHER" id="PTHR32063:SF33">
    <property type="entry name" value="RND SUPERFAMILY EFFLUX PUMP PERMEASE COMPONENT"/>
    <property type="match status" value="1"/>
</dbReference>
<keyword evidence="1" id="KW-1133">Transmembrane helix</keyword>
<dbReference type="Gene3D" id="3.30.70.1440">
    <property type="entry name" value="Multidrug efflux transporter AcrB pore domain"/>
    <property type="match status" value="1"/>
</dbReference>
<protein>
    <submittedName>
        <fullName evidence="2">Acriflavin resistance protein</fullName>
    </submittedName>
</protein>
<evidence type="ECO:0000313" key="2">
    <source>
        <dbReference type="EMBL" id="ODA35601.1"/>
    </source>
</evidence>
<evidence type="ECO:0000313" key="3">
    <source>
        <dbReference type="Proteomes" id="UP000094936"/>
    </source>
</evidence>
<feature type="transmembrane region" description="Helical" evidence="1">
    <location>
        <begin position="888"/>
        <end position="908"/>
    </location>
</feature>
<gene>
    <name evidence="2" type="ORF">A8L45_02965</name>
</gene>
<feature type="transmembrane region" description="Helical" evidence="1">
    <location>
        <begin position="920"/>
        <end position="939"/>
    </location>
</feature>
<dbReference type="EMBL" id="LYBM01000003">
    <property type="protein sequence ID" value="ODA35601.1"/>
    <property type="molecule type" value="Genomic_DNA"/>
</dbReference>
<dbReference type="Gene3D" id="3.30.2090.10">
    <property type="entry name" value="Multidrug efflux transporter AcrB TolC docking domain, DN and DC subdomains"/>
    <property type="match status" value="2"/>
</dbReference>
<feature type="transmembrane region" description="Helical" evidence="1">
    <location>
        <begin position="431"/>
        <end position="451"/>
    </location>
</feature>
<proteinExistence type="predicted"/>
<feature type="transmembrane region" description="Helical" evidence="1">
    <location>
        <begin position="960"/>
        <end position="979"/>
    </location>
</feature>
<dbReference type="PRINTS" id="PR00702">
    <property type="entry name" value="ACRIFLAVINRP"/>
</dbReference>
<dbReference type="SUPFAM" id="SSF82693">
    <property type="entry name" value="Multidrug efflux transporter AcrB pore domain, PN1, PN2, PC1 and PC2 subdomains"/>
    <property type="match status" value="2"/>
</dbReference>
<sequence length="1042" mass="114720">MKDSSQTGLIAYFAKNPVAANLMMLFIVVIGSLSYIGIQRQMFPNIEVNYVTVRAYLPGASVTEIEESIVIKVEEAIKNLNGIKKVVSEANRGKASIAIEIDKNQDLNAMYDRIKEEVDAISSFPTDMETLIVTMAEFKQDVLQLLVVSPKPLFEIVDLTRDIGDEIRRLPHVTDVSVWSPTPEISVEVTPLMLRKYGLTLSQISRAIQNYSANISAGQVKTRRGVLSVRIEGQSTDASSLGMIPVIIGEGGASVLLKDIATIKDGFTERERYTKFSGDNAISISVHASTSDNMIDIANSVNEYIGRKNRELPPDFRIETIVDMTYYLNARLDMMLTNLLQGAALVALLLGIFLRVKLAFWVIMGLPVSFLGAVMLMPLFDVSINVVTLFSFIMVLGIVVDDAIVIGESASAEIEKNGSGVNNVIRGARRVATPATFGVLTTIAVFTPFLFSTGSNSTFFFGIATVAILCLAFSLIESKLILPAHLAHIKFSPIKSGGWRDRFNKRFFRFVNGPFRSLLTSCIRWRWSVLSVFIGLLLLTVALIIGNFVRSTLVPKVPHDYPIIEITMSNTVSSEQTVEATKKVVGVVKEVDRQIEEETGLKSIQSIFAFNKGVNEATIVTELADESVRPLNAFELARRWREAMPPIAGVKSLVIVDTVNAGGRVGDDFGFLLFGDDINDLKHAGRLLMSQLSNREGLFDISSTADFNSLEIRLELLPVAYDLGLNLQNVGQQVSEGFYGGEAQRLNRDGEDIRVMVRYPRETRDSVASLNYAVITTPDGEQVMLGDVARISLVPSVSEIRRENRLRGIYVFGSIDEATVEPKAAVDAIKRDVLPTLQQRFPGITLELSGAIKDQQDEQNEQLVFFVAAMIMVYILLAVPLSSYWQPLIIMSVIPFSFIGAIFAHYFLDVAVSMTSSFGLVAAAGVVINDSLVMTDFINQIRKKGVSIRQAVVEAGCQRFRAITLTSVTTFAGVLPIMFETSLQARFVIPMAVSLAFAVLFATLVTLILVPCLYLILDDISSIFRFSTSEKVNAVEDNSLHE</sequence>
<dbReference type="InterPro" id="IPR027463">
    <property type="entry name" value="AcrB_DN_DC_subdom"/>
</dbReference>
<dbReference type="SUPFAM" id="SSF82866">
    <property type="entry name" value="Multidrug efflux transporter AcrB transmembrane domain"/>
    <property type="match status" value="2"/>
</dbReference>
<dbReference type="PANTHER" id="PTHR32063">
    <property type="match status" value="1"/>
</dbReference>
<reference evidence="2 3" key="1">
    <citation type="submission" date="2016-05" db="EMBL/GenBank/DDBJ databases">
        <title>Genomic Taxonomy of the Vibrionaceae.</title>
        <authorList>
            <person name="Gomez-Gil B."/>
            <person name="Enciso-Ibarra J."/>
        </authorList>
    </citation>
    <scope>NUCLEOTIDE SEQUENCE [LARGE SCALE GENOMIC DNA]</scope>
    <source>
        <strain evidence="2 3">CAIM 1920</strain>
    </source>
</reference>
<dbReference type="GO" id="GO:0005886">
    <property type="term" value="C:plasma membrane"/>
    <property type="evidence" value="ECO:0007669"/>
    <property type="project" value="TreeGrafter"/>
</dbReference>
<dbReference type="Gene3D" id="3.30.70.1430">
    <property type="entry name" value="Multidrug efflux transporter AcrB pore domain"/>
    <property type="match status" value="2"/>
</dbReference>
<dbReference type="Pfam" id="PF00873">
    <property type="entry name" value="ACR_tran"/>
    <property type="match status" value="1"/>
</dbReference>
<dbReference type="InterPro" id="IPR001036">
    <property type="entry name" value="Acrflvin-R"/>
</dbReference>
<evidence type="ECO:0000256" key="1">
    <source>
        <dbReference type="SAM" id="Phobius"/>
    </source>
</evidence>
<keyword evidence="1" id="KW-0812">Transmembrane</keyword>
<feature type="transmembrane region" description="Helical" evidence="1">
    <location>
        <begin position="360"/>
        <end position="380"/>
    </location>
</feature>
<comment type="caution">
    <text evidence="2">The sequence shown here is derived from an EMBL/GenBank/DDBJ whole genome shotgun (WGS) entry which is preliminary data.</text>
</comment>
<feature type="transmembrane region" description="Helical" evidence="1">
    <location>
        <begin position="457"/>
        <end position="476"/>
    </location>
</feature>
<dbReference type="Gene3D" id="1.20.1640.10">
    <property type="entry name" value="Multidrug efflux transporter AcrB transmembrane domain"/>
    <property type="match status" value="2"/>
</dbReference>
<dbReference type="SUPFAM" id="SSF82714">
    <property type="entry name" value="Multidrug efflux transporter AcrB TolC docking domain, DN and DC subdomains"/>
    <property type="match status" value="2"/>
</dbReference>
<organism evidence="2 3">
    <name type="scientific">Veronia pacifica</name>
    <dbReference type="NCBI Taxonomy" id="1080227"/>
    <lineage>
        <taxon>Bacteria</taxon>
        <taxon>Pseudomonadati</taxon>
        <taxon>Pseudomonadota</taxon>
        <taxon>Gammaproteobacteria</taxon>
        <taxon>Vibrionales</taxon>
        <taxon>Vibrionaceae</taxon>
        <taxon>Veronia</taxon>
    </lineage>
</organism>
<accession>A0A1C3EQT4</accession>